<dbReference type="SUPFAM" id="SSF56349">
    <property type="entry name" value="DNA breaking-rejoining enzymes"/>
    <property type="match status" value="1"/>
</dbReference>
<accession>A0AB38C802</accession>
<reference evidence="2 3" key="1">
    <citation type="submission" date="2016-11" db="EMBL/GenBank/DDBJ databases">
        <authorList>
            <person name="Varghese N."/>
            <person name="Submissions S."/>
        </authorList>
    </citation>
    <scope>NUCLEOTIDE SEQUENCE [LARGE SCALE GENOMIC DNA]</scope>
    <source>
        <strain evidence="2 3">NFR18</strain>
    </source>
</reference>
<dbReference type="RefSeq" id="WP_072454269.1">
    <property type="nucleotide sequence ID" value="NZ_FPKH01000002.1"/>
</dbReference>
<dbReference type="AlphaFoldDB" id="A0AB38C802"/>
<dbReference type="Proteomes" id="UP000182489">
    <property type="component" value="Unassembled WGS sequence"/>
</dbReference>
<evidence type="ECO:0000313" key="3">
    <source>
        <dbReference type="Proteomes" id="UP000182489"/>
    </source>
</evidence>
<dbReference type="GO" id="GO:0003677">
    <property type="term" value="F:DNA binding"/>
    <property type="evidence" value="ECO:0007669"/>
    <property type="project" value="UniProtKB-KW"/>
</dbReference>
<dbReference type="EMBL" id="FPKH01000002">
    <property type="protein sequence ID" value="SFX61468.1"/>
    <property type="molecule type" value="Genomic_DNA"/>
</dbReference>
<comment type="caution">
    <text evidence="2">The sequence shown here is derived from an EMBL/GenBank/DDBJ whole genome shotgun (WGS) entry which is preliminary data.</text>
</comment>
<gene>
    <name evidence="2" type="ORF">SAMN03097694_2601</name>
</gene>
<dbReference type="InterPro" id="IPR010998">
    <property type="entry name" value="Integrase_recombinase_N"/>
</dbReference>
<sequence>MATIENRSRYTVSVKNRYDLHRELPFTQLAQAKQYAIELGKQNYKPYLTQKENAFLIKITQAGYKPVRYTCQSLQAAEDAIARIEAERRTGLFIDYTKAHQVTFEGLLRRYIKEEGPKNKGWEKSEKYKCLGWLEGLNGGAEKRVAQIKAKATNVGAKNPKHHSMRQPAGTILWMRKPFANIQTTDIEDYMKDRRQDVKPSTVDRELDVIRAIFTVATKVWKYRIGENPMDGVRRPKYWNERDRRLRGDEEQRLIASAIEEDRLRSIELRVEELMTSNRKVAVGFTQVAGARTARPHLHMLTAVEVFHVGLGECPLF</sequence>
<organism evidence="2 3">
    <name type="scientific">Janthinobacterium lividum</name>
    <dbReference type="NCBI Taxonomy" id="29581"/>
    <lineage>
        <taxon>Bacteria</taxon>
        <taxon>Pseudomonadati</taxon>
        <taxon>Pseudomonadota</taxon>
        <taxon>Betaproteobacteria</taxon>
        <taxon>Burkholderiales</taxon>
        <taxon>Oxalobacteraceae</taxon>
        <taxon>Janthinobacterium</taxon>
    </lineage>
</organism>
<evidence type="ECO:0000313" key="2">
    <source>
        <dbReference type="EMBL" id="SFX61468.1"/>
    </source>
</evidence>
<dbReference type="InterPro" id="IPR011010">
    <property type="entry name" value="DNA_brk_join_enz"/>
</dbReference>
<evidence type="ECO:0000256" key="1">
    <source>
        <dbReference type="ARBA" id="ARBA00023125"/>
    </source>
</evidence>
<keyword evidence="1" id="KW-0238">DNA-binding</keyword>
<proteinExistence type="predicted"/>
<protein>
    <submittedName>
        <fullName evidence="2">Uncharacterized protein</fullName>
    </submittedName>
</protein>
<name>A0AB38C802_9BURK</name>
<dbReference type="Gene3D" id="1.10.150.130">
    <property type="match status" value="1"/>
</dbReference>